<reference evidence="2 3" key="1">
    <citation type="submission" date="2021-11" db="EMBL/GenBank/DDBJ databases">
        <title>Black yeast isolated from Biological Soil Crust.</title>
        <authorList>
            <person name="Kurbessoian T."/>
        </authorList>
    </citation>
    <scope>NUCLEOTIDE SEQUENCE [LARGE SCALE GENOMIC DNA]</scope>
    <source>
        <strain evidence="2 3">CCFEE 5522</strain>
    </source>
</reference>
<organism evidence="2 3">
    <name type="scientific">Oleoguttula mirabilis</name>
    <dbReference type="NCBI Taxonomy" id="1507867"/>
    <lineage>
        <taxon>Eukaryota</taxon>
        <taxon>Fungi</taxon>
        <taxon>Dikarya</taxon>
        <taxon>Ascomycota</taxon>
        <taxon>Pezizomycotina</taxon>
        <taxon>Dothideomycetes</taxon>
        <taxon>Dothideomycetidae</taxon>
        <taxon>Mycosphaerellales</taxon>
        <taxon>Teratosphaeriaceae</taxon>
        <taxon>Oleoguttula</taxon>
    </lineage>
</organism>
<dbReference type="AlphaFoldDB" id="A0AAV9JQE2"/>
<keyword evidence="3" id="KW-1185">Reference proteome</keyword>
<feature type="compositionally biased region" description="Low complexity" evidence="1">
    <location>
        <begin position="42"/>
        <end position="57"/>
    </location>
</feature>
<evidence type="ECO:0000313" key="3">
    <source>
        <dbReference type="Proteomes" id="UP001324427"/>
    </source>
</evidence>
<sequence>MSRLLSTFTKNSRSNTAVAPHAPMLLVRHRSGSSRKGQPGQPSKSPTEAAAPSSSTALKIPRGWPVARLRYDLLFHSLQNLNPGVEGINKEQADRALAGFFGHCTGLPPKAVREAMADGMQKNLGTGSDKWRCCRTLLRDSERWWKEREK</sequence>
<name>A0AAV9JQE2_9PEZI</name>
<accession>A0AAV9JQE2</accession>
<evidence type="ECO:0000313" key="2">
    <source>
        <dbReference type="EMBL" id="KAK4547668.1"/>
    </source>
</evidence>
<dbReference type="EMBL" id="JAVFHQ010000010">
    <property type="protein sequence ID" value="KAK4547668.1"/>
    <property type="molecule type" value="Genomic_DNA"/>
</dbReference>
<evidence type="ECO:0000256" key="1">
    <source>
        <dbReference type="SAM" id="MobiDB-lite"/>
    </source>
</evidence>
<proteinExistence type="predicted"/>
<dbReference type="Proteomes" id="UP001324427">
    <property type="component" value="Unassembled WGS sequence"/>
</dbReference>
<gene>
    <name evidence="2" type="ORF">LTR36_000625</name>
</gene>
<comment type="caution">
    <text evidence="2">The sequence shown here is derived from an EMBL/GenBank/DDBJ whole genome shotgun (WGS) entry which is preliminary data.</text>
</comment>
<protein>
    <submittedName>
        <fullName evidence="2">Uncharacterized protein</fullName>
    </submittedName>
</protein>
<feature type="region of interest" description="Disordered" evidence="1">
    <location>
        <begin position="30"/>
        <end position="57"/>
    </location>
</feature>